<evidence type="ECO:0000313" key="7">
    <source>
        <dbReference type="EMBL" id="CDZ98812.1"/>
    </source>
</evidence>
<proteinExistence type="inferred from homology"/>
<keyword evidence="5" id="KW-0325">Glycoprotein</keyword>
<keyword evidence="3" id="KW-0964">Secreted</keyword>
<evidence type="ECO:0000256" key="5">
    <source>
        <dbReference type="ARBA" id="ARBA00023180"/>
    </source>
</evidence>
<comment type="similarity">
    <text evidence="2">Belongs to the GILT family.</text>
</comment>
<dbReference type="PANTHER" id="PTHR13234">
    <property type="entry name" value="GAMMA-INTERFERON INDUCIBLE LYSOSOMAL THIOL REDUCTASE GILT"/>
    <property type="match status" value="1"/>
</dbReference>
<name>A0A0F7SP59_PHARH</name>
<evidence type="ECO:0000256" key="3">
    <source>
        <dbReference type="ARBA" id="ARBA00022525"/>
    </source>
</evidence>
<evidence type="ECO:0000256" key="1">
    <source>
        <dbReference type="ARBA" id="ARBA00004613"/>
    </source>
</evidence>
<sequence length="232" mass="26106">MMLARLTSAMLVWASFTYATKGVKQLGIQDLTEINVEYQQQVKVIIGVMSRCPDAFQMESTFDKVLKTRSVRDKVDLELVYIGTPNATDHIGVSCKHGETECSGNIQQLCAQQYVDQTVWWRFVTCQNYYSSRIGSPALATECAKVAGFDWDTSPVSLCASEGGEGEHLLRQSVKRSHQLEIEKSATLLLGDDHRVRCIRDGGVWKNCDEGHTVGELVDSILDTWERDNRFF</sequence>
<dbReference type="GO" id="GO:0005576">
    <property type="term" value="C:extracellular region"/>
    <property type="evidence" value="ECO:0007669"/>
    <property type="project" value="UniProtKB-SubCell"/>
</dbReference>
<organism evidence="7">
    <name type="scientific">Phaffia rhodozyma</name>
    <name type="common">Yeast</name>
    <name type="synonym">Xanthophyllomyces dendrorhous</name>
    <dbReference type="NCBI Taxonomy" id="264483"/>
    <lineage>
        <taxon>Eukaryota</taxon>
        <taxon>Fungi</taxon>
        <taxon>Dikarya</taxon>
        <taxon>Basidiomycota</taxon>
        <taxon>Agaricomycotina</taxon>
        <taxon>Tremellomycetes</taxon>
        <taxon>Cystofilobasidiales</taxon>
        <taxon>Mrakiaceae</taxon>
        <taxon>Phaffia</taxon>
    </lineage>
</organism>
<protein>
    <submittedName>
        <fullName evidence="7">Gamma interferon inducible lysosomal thiol reductase GILT</fullName>
    </submittedName>
</protein>
<keyword evidence="4 6" id="KW-0732">Signal</keyword>
<evidence type="ECO:0000256" key="4">
    <source>
        <dbReference type="ARBA" id="ARBA00022729"/>
    </source>
</evidence>
<feature type="chain" id="PRO_5002522130" evidence="6">
    <location>
        <begin position="20"/>
        <end position="232"/>
    </location>
</feature>
<dbReference type="PANTHER" id="PTHR13234:SF8">
    <property type="entry name" value="GAMMA-INTERFERON-INDUCIBLE LYSOSOMAL THIOL REDUCTASE"/>
    <property type="match status" value="1"/>
</dbReference>
<feature type="signal peptide" evidence="6">
    <location>
        <begin position="1"/>
        <end position="19"/>
    </location>
</feature>
<dbReference type="Pfam" id="PF03227">
    <property type="entry name" value="GILT"/>
    <property type="match status" value="1"/>
</dbReference>
<dbReference type="EMBL" id="LN483345">
    <property type="protein sequence ID" value="CDZ98812.1"/>
    <property type="molecule type" value="Genomic_DNA"/>
</dbReference>
<evidence type="ECO:0000256" key="6">
    <source>
        <dbReference type="SAM" id="SignalP"/>
    </source>
</evidence>
<dbReference type="InterPro" id="IPR004911">
    <property type="entry name" value="Interferon-induced_GILT"/>
</dbReference>
<comment type="subcellular location">
    <subcellularLocation>
        <location evidence="1">Secreted</location>
    </subcellularLocation>
</comment>
<evidence type="ECO:0000256" key="2">
    <source>
        <dbReference type="ARBA" id="ARBA00005679"/>
    </source>
</evidence>
<dbReference type="GO" id="GO:0016671">
    <property type="term" value="F:oxidoreductase activity, acting on a sulfur group of donors, disulfide as acceptor"/>
    <property type="evidence" value="ECO:0007669"/>
    <property type="project" value="InterPro"/>
</dbReference>
<dbReference type="AlphaFoldDB" id="A0A0F7SP59"/>
<accession>A0A0F7SP59</accession>
<reference evidence="7" key="1">
    <citation type="submission" date="2014-08" db="EMBL/GenBank/DDBJ databases">
        <authorList>
            <person name="Sharma Rahul"/>
            <person name="Thines Marco"/>
        </authorList>
    </citation>
    <scope>NUCLEOTIDE SEQUENCE</scope>
</reference>